<dbReference type="NCBIfam" id="TIGR01409">
    <property type="entry name" value="TAT_signal_seq"/>
    <property type="match status" value="1"/>
</dbReference>
<dbReference type="PIRSF" id="PIRSF002741">
    <property type="entry name" value="MppA"/>
    <property type="match status" value="1"/>
</dbReference>
<dbReference type="PANTHER" id="PTHR30290:SF9">
    <property type="entry name" value="OLIGOPEPTIDE-BINDING PROTEIN APPA"/>
    <property type="match status" value="1"/>
</dbReference>
<keyword evidence="3" id="KW-0732">Signal</keyword>
<dbReference type="InterPro" id="IPR000914">
    <property type="entry name" value="SBP_5_dom"/>
</dbReference>
<keyword evidence="2" id="KW-0813">Transport</keyword>
<dbReference type="Proteomes" id="UP000011519">
    <property type="component" value="Unassembled WGS sequence"/>
</dbReference>
<gene>
    <name evidence="5" type="ORF">C483_15172</name>
</gene>
<dbReference type="InterPro" id="IPR019546">
    <property type="entry name" value="TAT_signal_bac_arc"/>
</dbReference>
<comment type="similarity">
    <text evidence="1">Belongs to the bacterial solute-binding protein 5 family.</text>
</comment>
<proteinExistence type="inferred from homology"/>
<feature type="domain" description="Solute-binding protein family 5" evidence="4">
    <location>
        <begin position="95"/>
        <end position="495"/>
    </location>
</feature>
<evidence type="ECO:0000313" key="5">
    <source>
        <dbReference type="EMBL" id="ELY88691.1"/>
    </source>
</evidence>
<dbReference type="PATRIC" id="fig|1227493.4.peg.3049"/>
<dbReference type="Gene3D" id="3.40.190.10">
    <property type="entry name" value="Periplasmic binding protein-like II"/>
    <property type="match status" value="1"/>
</dbReference>
<evidence type="ECO:0000259" key="4">
    <source>
        <dbReference type="Pfam" id="PF00496"/>
    </source>
</evidence>
<organism evidence="5 6">
    <name type="scientific">Natrialba hulunbeirensis JCM 10989</name>
    <dbReference type="NCBI Taxonomy" id="1227493"/>
    <lineage>
        <taxon>Archaea</taxon>
        <taxon>Methanobacteriati</taxon>
        <taxon>Methanobacteriota</taxon>
        <taxon>Stenosarchaea group</taxon>
        <taxon>Halobacteria</taxon>
        <taxon>Halobacteriales</taxon>
        <taxon>Natrialbaceae</taxon>
        <taxon>Natrialba</taxon>
    </lineage>
</organism>
<name>L9ZRI1_9EURY</name>
<dbReference type="Gene3D" id="3.10.105.10">
    <property type="entry name" value="Dipeptide-binding Protein, Domain 3"/>
    <property type="match status" value="1"/>
</dbReference>
<dbReference type="GO" id="GO:1904680">
    <property type="term" value="F:peptide transmembrane transporter activity"/>
    <property type="evidence" value="ECO:0007669"/>
    <property type="project" value="TreeGrafter"/>
</dbReference>
<evidence type="ECO:0000313" key="6">
    <source>
        <dbReference type="Proteomes" id="UP000011519"/>
    </source>
</evidence>
<protein>
    <submittedName>
        <fullName evidence="5">Family 5 extracellular solute-binding protein</fullName>
    </submittedName>
</protein>
<dbReference type="GO" id="GO:0042597">
    <property type="term" value="C:periplasmic space"/>
    <property type="evidence" value="ECO:0007669"/>
    <property type="project" value="UniProtKB-ARBA"/>
</dbReference>
<dbReference type="GO" id="GO:0043190">
    <property type="term" value="C:ATP-binding cassette (ABC) transporter complex"/>
    <property type="evidence" value="ECO:0007669"/>
    <property type="project" value="InterPro"/>
</dbReference>
<evidence type="ECO:0000256" key="3">
    <source>
        <dbReference type="ARBA" id="ARBA00022729"/>
    </source>
</evidence>
<dbReference type="PANTHER" id="PTHR30290">
    <property type="entry name" value="PERIPLASMIC BINDING COMPONENT OF ABC TRANSPORTER"/>
    <property type="match status" value="1"/>
</dbReference>
<reference evidence="5 6" key="1">
    <citation type="journal article" date="2014" name="PLoS Genet.">
        <title>Phylogenetically driven sequencing of extremely halophilic archaea reveals strategies for static and dynamic osmo-response.</title>
        <authorList>
            <person name="Becker E.A."/>
            <person name="Seitzer P.M."/>
            <person name="Tritt A."/>
            <person name="Larsen D."/>
            <person name="Krusor M."/>
            <person name="Yao A.I."/>
            <person name="Wu D."/>
            <person name="Madern D."/>
            <person name="Eisen J.A."/>
            <person name="Darling A.E."/>
            <person name="Facciotti M.T."/>
        </authorList>
    </citation>
    <scope>NUCLEOTIDE SEQUENCE [LARGE SCALE GENOMIC DNA]</scope>
    <source>
        <strain evidence="5 6">JCM 10989</strain>
    </source>
</reference>
<dbReference type="InterPro" id="IPR030678">
    <property type="entry name" value="Peptide/Ni-bd"/>
</dbReference>
<dbReference type="EMBL" id="AOIM01000038">
    <property type="protein sequence ID" value="ELY88691.1"/>
    <property type="molecule type" value="Genomic_DNA"/>
</dbReference>
<comment type="caution">
    <text evidence="5">The sequence shown here is derived from an EMBL/GenBank/DDBJ whole genome shotgun (WGS) entry which is preliminary data.</text>
</comment>
<dbReference type="STRING" id="1227493.C483_15172"/>
<dbReference type="InterPro" id="IPR039424">
    <property type="entry name" value="SBP_5"/>
</dbReference>
<sequence>MGHECLVSLEMANEIDQSRRTFLKTAGAGAAVATFAGCITDEDPSEDDGGDEGMLNRINSTMTSLDPIQSTDTASGEVINQIYEGLTYFPNGGAEVENLLAEEVDISDDLLTYTFTLKEAEYHDGTELTADDFVYAFRRLAESENSERANFILGDIFLAIEHETDDDGAVVPESIGAEAVDDRTFEITLRSANPNALDLLSYDSFSAIPEGIVGDIEGYDGEYEHGEFASEVAVGTGPFEFDSWDPDAEAEVSTFDDYHGSVANIDGVHWQILEDDTAHFTYAMNRSADVFSIPTADYDQSLIDAETDDEGREIGEYGPVENGDMLDYVGVPQLSTYYFAFNAPSVPVEIRQAVAYVLNREDLVQDIFQGRGEEAVTFTPPGAFPGGPERRDEFIEDYPYELFENDRDAARDLIEQAGYDDDDPYELTLTTYESEVFQEAGRYLRDNLAGLGVDLQLEETPFATLQEQGENGNLEFYSLGWTWSWPAADYGMFGFEPENTNTSLMPGDASGYYLDWHEEDSDASAMAQEAWETVEANPEPEEGQEARNEAYIDMEQAIWDDAVMLPLYHEIAEQFNYQHVDIEPFGTMGDYLQRYNNVTLDE</sequence>
<dbReference type="CDD" id="cd00995">
    <property type="entry name" value="PBP2_NikA_DppA_OppA_like"/>
    <property type="match status" value="1"/>
</dbReference>
<evidence type="ECO:0000256" key="2">
    <source>
        <dbReference type="ARBA" id="ARBA00022448"/>
    </source>
</evidence>
<dbReference type="Pfam" id="PF10518">
    <property type="entry name" value="TAT_signal"/>
    <property type="match status" value="1"/>
</dbReference>
<dbReference type="Pfam" id="PF00496">
    <property type="entry name" value="SBP_bac_5"/>
    <property type="match status" value="1"/>
</dbReference>
<evidence type="ECO:0000256" key="1">
    <source>
        <dbReference type="ARBA" id="ARBA00005695"/>
    </source>
</evidence>
<dbReference type="AlphaFoldDB" id="L9ZRI1"/>
<keyword evidence="6" id="KW-1185">Reference proteome</keyword>
<dbReference type="SUPFAM" id="SSF53850">
    <property type="entry name" value="Periplasmic binding protein-like II"/>
    <property type="match status" value="1"/>
</dbReference>
<accession>L9ZRI1</accession>
<dbReference type="GO" id="GO:0015833">
    <property type="term" value="P:peptide transport"/>
    <property type="evidence" value="ECO:0007669"/>
    <property type="project" value="TreeGrafter"/>
</dbReference>